<evidence type="ECO:0000313" key="2">
    <source>
        <dbReference type="Proteomes" id="UP000299102"/>
    </source>
</evidence>
<accession>A0A4C1XFY6</accession>
<reference evidence="1 2" key="1">
    <citation type="journal article" date="2019" name="Commun. Biol.">
        <title>The bagworm genome reveals a unique fibroin gene that provides high tensile strength.</title>
        <authorList>
            <person name="Kono N."/>
            <person name="Nakamura H."/>
            <person name="Ohtoshi R."/>
            <person name="Tomita M."/>
            <person name="Numata K."/>
            <person name="Arakawa K."/>
        </authorList>
    </citation>
    <scope>NUCLEOTIDE SEQUENCE [LARGE SCALE GENOMIC DNA]</scope>
</reference>
<protein>
    <submittedName>
        <fullName evidence="1">Uncharacterized protein</fullName>
    </submittedName>
</protein>
<sequence>MRAGGGTALTCGLPSISLQLHTKMEKDRGGFTGKLRSHDVVSVFIFPARISAILKLRSTPLSRTFYFVQRLREEGQGGRARLPAPFFDSKLTRMR</sequence>
<comment type="caution">
    <text evidence="1">The sequence shown here is derived from an EMBL/GenBank/DDBJ whole genome shotgun (WGS) entry which is preliminary data.</text>
</comment>
<dbReference type="AlphaFoldDB" id="A0A4C1XFY6"/>
<evidence type="ECO:0000313" key="1">
    <source>
        <dbReference type="EMBL" id="GBP61374.1"/>
    </source>
</evidence>
<dbReference type="EMBL" id="BGZK01000813">
    <property type="protein sequence ID" value="GBP61374.1"/>
    <property type="molecule type" value="Genomic_DNA"/>
</dbReference>
<keyword evidence="2" id="KW-1185">Reference proteome</keyword>
<proteinExistence type="predicted"/>
<name>A0A4C1XFY6_EUMVA</name>
<dbReference type="Proteomes" id="UP000299102">
    <property type="component" value="Unassembled WGS sequence"/>
</dbReference>
<gene>
    <name evidence="1" type="ORF">EVAR_37904_1</name>
</gene>
<organism evidence="1 2">
    <name type="scientific">Eumeta variegata</name>
    <name type="common">Bagworm moth</name>
    <name type="synonym">Eumeta japonica</name>
    <dbReference type="NCBI Taxonomy" id="151549"/>
    <lineage>
        <taxon>Eukaryota</taxon>
        <taxon>Metazoa</taxon>
        <taxon>Ecdysozoa</taxon>
        <taxon>Arthropoda</taxon>
        <taxon>Hexapoda</taxon>
        <taxon>Insecta</taxon>
        <taxon>Pterygota</taxon>
        <taxon>Neoptera</taxon>
        <taxon>Endopterygota</taxon>
        <taxon>Lepidoptera</taxon>
        <taxon>Glossata</taxon>
        <taxon>Ditrysia</taxon>
        <taxon>Tineoidea</taxon>
        <taxon>Psychidae</taxon>
        <taxon>Oiketicinae</taxon>
        <taxon>Eumeta</taxon>
    </lineage>
</organism>